<evidence type="ECO:0000313" key="9">
    <source>
        <dbReference type="EMBL" id="GHJ86833.1"/>
    </source>
</evidence>
<evidence type="ECO:0000259" key="8">
    <source>
        <dbReference type="SMART" id="SM00088"/>
    </source>
</evidence>
<dbReference type="AlphaFoldDB" id="A0A8H3TTI5"/>
<organism evidence="9 10">
    <name type="scientific">Naganishia liquefaciens</name>
    <dbReference type="NCBI Taxonomy" id="104408"/>
    <lineage>
        <taxon>Eukaryota</taxon>
        <taxon>Fungi</taxon>
        <taxon>Dikarya</taxon>
        <taxon>Basidiomycota</taxon>
        <taxon>Agaricomycotina</taxon>
        <taxon>Tremellomycetes</taxon>
        <taxon>Filobasidiales</taxon>
        <taxon>Filobasidiaceae</taxon>
        <taxon>Naganishia</taxon>
    </lineage>
</organism>
<proteinExistence type="inferred from homology"/>
<comment type="similarity">
    <text evidence="3">Belongs to the CSN1 family.</text>
</comment>
<evidence type="ECO:0000256" key="3">
    <source>
        <dbReference type="ARBA" id="ARBA00008793"/>
    </source>
</evidence>
<evidence type="ECO:0000256" key="4">
    <source>
        <dbReference type="ARBA" id="ARBA00022490"/>
    </source>
</evidence>
<dbReference type="OrthoDB" id="422427at2759"/>
<reference evidence="9" key="1">
    <citation type="submission" date="2020-07" db="EMBL/GenBank/DDBJ databases">
        <title>Draft Genome Sequence of a Deep-Sea Yeast, Naganishia (Cryptococcus) liquefaciens strain N6.</title>
        <authorList>
            <person name="Han Y.W."/>
            <person name="Kajitani R."/>
            <person name="Morimoto H."/>
            <person name="Parhat M."/>
            <person name="Tsubouchi H."/>
            <person name="Bakenova O."/>
            <person name="Ogata M."/>
            <person name="Argunhan B."/>
            <person name="Aoki R."/>
            <person name="Kajiwara S."/>
            <person name="Itoh T."/>
            <person name="Iwasaki H."/>
        </authorList>
    </citation>
    <scope>NUCLEOTIDE SEQUENCE</scope>
    <source>
        <strain evidence="9">N6</strain>
    </source>
</reference>
<dbReference type="SUPFAM" id="SSF46785">
    <property type="entry name" value="Winged helix' DNA-binding domain"/>
    <property type="match status" value="1"/>
</dbReference>
<dbReference type="InterPro" id="IPR045135">
    <property type="entry name" value="Rpn7_N"/>
</dbReference>
<dbReference type="Gene3D" id="1.25.40.570">
    <property type="match status" value="1"/>
</dbReference>
<comment type="subcellular location">
    <subcellularLocation>
        <location evidence="2">Cytoplasm</location>
    </subcellularLocation>
    <subcellularLocation>
        <location evidence="1">Nucleus</location>
    </subcellularLocation>
</comment>
<feature type="compositionally biased region" description="Acidic residues" evidence="7">
    <location>
        <begin position="90"/>
        <end position="100"/>
    </location>
</feature>
<evidence type="ECO:0000256" key="2">
    <source>
        <dbReference type="ARBA" id="ARBA00004496"/>
    </source>
</evidence>
<keyword evidence="6" id="KW-0539">Nucleus</keyword>
<keyword evidence="5" id="KW-0736">Signalosome</keyword>
<name>A0A8H3TTI5_9TREE</name>
<dbReference type="SMART" id="SM00088">
    <property type="entry name" value="PINT"/>
    <property type="match status" value="1"/>
</dbReference>
<dbReference type="InterPro" id="IPR000717">
    <property type="entry name" value="PCI_dom"/>
</dbReference>
<accession>A0A8H3TTI5</accession>
<dbReference type="Pfam" id="PF10602">
    <property type="entry name" value="RPN7"/>
    <property type="match status" value="1"/>
</dbReference>
<dbReference type="InterPro" id="IPR019585">
    <property type="entry name" value="Rpn7/CSN1"/>
</dbReference>
<feature type="domain" description="PCI" evidence="8">
    <location>
        <begin position="363"/>
        <end position="453"/>
    </location>
</feature>
<dbReference type="Proteomes" id="UP000620104">
    <property type="component" value="Unassembled WGS sequence"/>
</dbReference>
<evidence type="ECO:0000256" key="5">
    <source>
        <dbReference type="ARBA" id="ARBA00022790"/>
    </source>
</evidence>
<keyword evidence="10" id="KW-1185">Reference proteome</keyword>
<evidence type="ECO:0000313" key="10">
    <source>
        <dbReference type="Proteomes" id="UP000620104"/>
    </source>
</evidence>
<gene>
    <name evidence="9" type="ORF">NliqN6_3235</name>
</gene>
<dbReference type="EMBL" id="BLZA01000019">
    <property type="protein sequence ID" value="GHJ86833.1"/>
    <property type="molecule type" value="Genomic_DNA"/>
</dbReference>
<dbReference type="InterPro" id="IPR036390">
    <property type="entry name" value="WH_DNA-bd_sf"/>
</dbReference>
<feature type="region of interest" description="Disordered" evidence="7">
    <location>
        <begin position="70"/>
        <end position="100"/>
    </location>
</feature>
<dbReference type="PANTHER" id="PTHR14145">
    <property type="entry name" value="26S PROTESOME SUBUNIT 6"/>
    <property type="match status" value="1"/>
</dbReference>
<evidence type="ECO:0000256" key="7">
    <source>
        <dbReference type="SAM" id="MobiDB-lite"/>
    </source>
</evidence>
<evidence type="ECO:0000256" key="6">
    <source>
        <dbReference type="ARBA" id="ARBA00023242"/>
    </source>
</evidence>
<dbReference type="PANTHER" id="PTHR14145:SF2">
    <property type="entry name" value="COP9 SIGNALOSOME COMPLEX SUBUNIT 1"/>
    <property type="match status" value="1"/>
</dbReference>
<dbReference type="GO" id="GO:0008180">
    <property type="term" value="C:COP9 signalosome"/>
    <property type="evidence" value="ECO:0007669"/>
    <property type="project" value="UniProtKB-KW"/>
</dbReference>
<comment type="caution">
    <text evidence="9">The sequence shown here is derived from an EMBL/GenBank/DDBJ whole genome shotgun (WGS) entry which is preliminary data.</text>
</comment>
<feature type="compositionally biased region" description="Basic and acidic residues" evidence="7">
    <location>
        <begin position="70"/>
        <end position="79"/>
    </location>
</feature>
<keyword evidence="4" id="KW-0963">Cytoplasm</keyword>
<sequence>MADPATFDLDTYAAEYSGRTAIQRLLQVAKLAPARRTKQAALTRALEIIKRDTVDTELYRVARAQLEDVSSRMTNRDGEAPTGMVSNKNDDDDDDDDDDDEAWLARTADAAQRTTEKLEAELRNYSLNMIKESTRQTLLAMARHERARGDLAAAGRTLAKVRDYQSGAEHEVETYLSVIEVALTEGSYGVVLPTVIKAQHAIARLASSAVSSTTMSGVGAGVLTGEQIRERERRQRAVQGVTAETGAKLAFAKGCALVATGQWDAGVRELAGVRGRLGEWEGSIFSLSDIAMYIALAALATLDRAQLKSLVLENTHVRYVMDHGGAPWTRQVVEAFVGARYATVLQLLEAYRWRPTYDLHIHAQVPALLETIRHRAYVQYFEPFQNVQLARMAATFGVPTQGAEAEAEAFERDVVGLVQAGKLGARVDDIKKVLYARNPDKRRALYRDTLQTGQIVQESTRQAFLRMQLHQAGILIETPQDRKKRVAKVAGLGREGQGDLTYLEGSDEEMLQTA</sequence>
<dbReference type="Pfam" id="PF01399">
    <property type="entry name" value="PCI"/>
    <property type="match status" value="1"/>
</dbReference>
<evidence type="ECO:0000256" key="1">
    <source>
        <dbReference type="ARBA" id="ARBA00004123"/>
    </source>
</evidence>
<protein>
    <recommendedName>
        <fullName evidence="8">PCI domain-containing protein</fullName>
    </recommendedName>
</protein>
<dbReference type="GO" id="GO:0005737">
    <property type="term" value="C:cytoplasm"/>
    <property type="evidence" value="ECO:0007669"/>
    <property type="project" value="UniProtKB-SubCell"/>
</dbReference>